<dbReference type="Proteomes" id="UP000326179">
    <property type="component" value="Chromosome"/>
</dbReference>
<protein>
    <submittedName>
        <fullName evidence="3">IS3 family transposase</fullName>
    </submittedName>
</protein>
<dbReference type="PANTHER" id="PTHR46889">
    <property type="entry name" value="TRANSPOSASE INSF FOR INSERTION SEQUENCE IS3B-RELATED"/>
    <property type="match status" value="1"/>
</dbReference>
<sequence>MAAQGFPARRVAGLLNVSESGFYAWRERPASARRLRHVWLTRLILDIHRESGSAFGYRRIRQVLEHRFGIRVSHGTVELLMHQAGIRGRPGGVHERTGLARHAVPSDCRTTGVLARHTREGPLSAMPALDARYRHLLDGGGQAAAGPEPDQHPLKGSPTQNSAAAESPGAVRGGFLTRAFADRDKQTSRASDPAARGHCHDHAVVEEFRENTPHALAAPGTQPAFAPLRTELSEILGGLVHLEYALGRNPPS</sequence>
<dbReference type="InterPro" id="IPR025948">
    <property type="entry name" value="HTH-like_dom"/>
</dbReference>
<dbReference type="Pfam" id="PF13276">
    <property type="entry name" value="HTH_21"/>
    <property type="match status" value="1"/>
</dbReference>
<evidence type="ECO:0000259" key="2">
    <source>
        <dbReference type="Pfam" id="PF13276"/>
    </source>
</evidence>
<dbReference type="EMBL" id="CP045643">
    <property type="protein sequence ID" value="QFZ72881.1"/>
    <property type="molecule type" value="Genomic_DNA"/>
</dbReference>
<organism evidence="3 4">
    <name type="scientific">Streptomyces fagopyri</name>
    <dbReference type="NCBI Taxonomy" id="2662397"/>
    <lineage>
        <taxon>Bacteria</taxon>
        <taxon>Bacillati</taxon>
        <taxon>Actinomycetota</taxon>
        <taxon>Actinomycetes</taxon>
        <taxon>Kitasatosporales</taxon>
        <taxon>Streptomycetaceae</taxon>
        <taxon>Streptomyces</taxon>
    </lineage>
</organism>
<feature type="region of interest" description="Disordered" evidence="1">
    <location>
        <begin position="139"/>
        <end position="171"/>
    </location>
</feature>
<keyword evidence="4" id="KW-1185">Reference proteome</keyword>
<evidence type="ECO:0000313" key="4">
    <source>
        <dbReference type="Proteomes" id="UP000326179"/>
    </source>
</evidence>
<name>A0A5Q0L7G7_9ACTN</name>
<dbReference type="InterPro" id="IPR050900">
    <property type="entry name" value="Transposase_IS3/IS150/IS904"/>
</dbReference>
<feature type="domain" description="HTH-like" evidence="2">
    <location>
        <begin position="41"/>
        <end position="89"/>
    </location>
</feature>
<accession>A0A5Q0L7G7</accession>
<gene>
    <name evidence="3" type="ORF">GFH48_05990</name>
</gene>
<evidence type="ECO:0000256" key="1">
    <source>
        <dbReference type="SAM" id="MobiDB-lite"/>
    </source>
</evidence>
<evidence type="ECO:0000313" key="3">
    <source>
        <dbReference type="EMBL" id="QFZ72881.1"/>
    </source>
</evidence>
<dbReference type="AlphaFoldDB" id="A0A5Q0L7G7"/>
<dbReference type="KEGG" id="sfy:GFH48_05990"/>
<reference evidence="3 4" key="1">
    <citation type="submission" date="2019-10" db="EMBL/GenBank/DDBJ databases">
        <title>A novel species.</title>
        <authorList>
            <person name="Gao J."/>
        </authorList>
    </citation>
    <scope>NUCLEOTIDE SEQUENCE [LARGE SCALE GENOMIC DNA]</scope>
    <source>
        <strain evidence="3 4">QMT-28</strain>
    </source>
</reference>
<proteinExistence type="predicted"/>
<dbReference type="PANTHER" id="PTHR46889:SF4">
    <property type="entry name" value="TRANSPOSASE INSO FOR INSERTION SEQUENCE ELEMENT IS911B-RELATED"/>
    <property type="match status" value="1"/>
</dbReference>